<feature type="compositionally biased region" description="Low complexity" evidence="7">
    <location>
        <begin position="16"/>
        <end position="49"/>
    </location>
</feature>
<dbReference type="AlphaFoldDB" id="A0A0F4KSN1"/>
<dbReference type="InterPro" id="IPR011761">
    <property type="entry name" value="ATP-grasp"/>
</dbReference>
<dbReference type="PROSITE" id="PS50975">
    <property type="entry name" value="ATP_GRASP"/>
    <property type="match status" value="1"/>
</dbReference>
<dbReference type="GO" id="GO:0046872">
    <property type="term" value="F:metal ion binding"/>
    <property type="evidence" value="ECO:0007669"/>
    <property type="project" value="InterPro"/>
</dbReference>
<dbReference type="InterPro" id="IPR011127">
    <property type="entry name" value="Dala_Dala_lig_N"/>
</dbReference>
<protein>
    <recommendedName>
        <fullName evidence="5">D-alanine--D-alanine ligase</fullName>
        <ecNumber evidence="5">6.3.2.4</ecNumber>
    </recommendedName>
    <alternativeName>
        <fullName evidence="5">D-Ala-D-Ala ligase</fullName>
    </alternativeName>
    <alternativeName>
        <fullName evidence="5">D-alanylalanine synthetase</fullName>
    </alternativeName>
</protein>
<dbReference type="SUPFAM" id="SSF52440">
    <property type="entry name" value="PreATP-grasp domain"/>
    <property type="match status" value="1"/>
</dbReference>
<keyword evidence="2 5" id="KW-0963">Cytoplasm</keyword>
<dbReference type="Pfam" id="PF01820">
    <property type="entry name" value="Dala_Dala_lig_N"/>
    <property type="match status" value="1"/>
</dbReference>
<evidence type="ECO:0000313" key="9">
    <source>
        <dbReference type="EMBL" id="KJY49058.1"/>
    </source>
</evidence>
<dbReference type="Gene3D" id="3.30.470.20">
    <property type="entry name" value="ATP-grasp fold, B domain"/>
    <property type="match status" value="1"/>
</dbReference>
<keyword evidence="4 5" id="KW-0961">Cell wall biogenesis/degradation</keyword>
<feature type="domain" description="ATP-grasp" evidence="8">
    <location>
        <begin position="188"/>
        <end position="395"/>
    </location>
</feature>
<feature type="region of interest" description="Disordered" evidence="7">
    <location>
        <begin position="1"/>
        <end position="68"/>
    </location>
</feature>
<comment type="subcellular location">
    <subcellularLocation>
        <location evidence="5">Cytoplasm</location>
    </subcellularLocation>
</comment>
<evidence type="ECO:0000256" key="7">
    <source>
        <dbReference type="SAM" id="MobiDB-lite"/>
    </source>
</evidence>
<dbReference type="PANTHER" id="PTHR23132">
    <property type="entry name" value="D-ALANINE--D-ALANINE LIGASE"/>
    <property type="match status" value="1"/>
</dbReference>
<comment type="catalytic activity">
    <reaction evidence="5">
        <text>2 D-alanine + ATP = D-alanyl-D-alanine + ADP + phosphate + H(+)</text>
        <dbReference type="Rhea" id="RHEA:11224"/>
        <dbReference type="ChEBI" id="CHEBI:15378"/>
        <dbReference type="ChEBI" id="CHEBI:30616"/>
        <dbReference type="ChEBI" id="CHEBI:43474"/>
        <dbReference type="ChEBI" id="CHEBI:57416"/>
        <dbReference type="ChEBI" id="CHEBI:57822"/>
        <dbReference type="ChEBI" id="CHEBI:456216"/>
        <dbReference type="EC" id="6.3.2.4"/>
    </reaction>
</comment>
<evidence type="ECO:0000256" key="2">
    <source>
        <dbReference type="ARBA" id="ARBA00022490"/>
    </source>
</evidence>
<comment type="caution">
    <text evidence="9">The sequence shown here is derived from an EMBL/GenBank/DDBJ whole genome shotgun (WGS) entry which is preliminary data.</text>
</comment>
<dbReference type="SUPFAM" id="SSF56059">
    <property type="entry name" value="Glutathione synthetase ATP-binding domain-like"/>
    <property type="match status" value="1"/>
</dbReference>
<comment type="pathway">
    <text evidence="5">Cell wall biogenesis; peptidoglycan biosynthesis.</text>
</comment>
<dbReference type="NCBIfam" id="NF002378">
    <property type="entry name" value="PRK01372.1"/>
    <property type="match status" value="1"/>
</dbReference>
<dbReference type="GO" id="GO:0009252">
    <property type="term" value="P:peptidoglycan biosynthetic process"/>
    <property type="evidence" value="ECO:0007669"/>
    <property type="project" value="UniProtKB-UniRule"/>
</dbReference>
<dbReference type="EMBL" id="JWME01000014">
    <property type="protein sequence ID" value="KJY49058.1"/>
    <property type="molecule type" value="Genomic_DNA"/>
</dbReference>
<proteinExistence type="inferred from homology"/>
<dbReference type="Pfam" id="PF07478">
    <property type="entry name" value="Dala_Dala_lig_C"/>
    <property type="match status" value="1"/>
</dbReference>
<keyword evidence="6" id="KW-0067">ATP-binding</keyword>
<gene>
    <name evidence="5 9" type="primary">ddl</name>
    <name evidence="9" type="ORF">JF69_16050</name>
</gene>
<accession>A0A0F4KSN1</accession>
<dbReference type="InterPro" id="IPR005905">
    <property type="entry name" value="D_ala_D_ala"/>
</dbReference>
<dbReference type="GO" id="GO:0005737">
    <property type="term" value="C:cytoplasm"/>
    <property type="evidence" value="ECO:0007669"/>
    <property type="project" value="UniProtKB-SubCell"/>
</dbReference>
<name>A0A0F4KSN1_9BIFI</name>
<keyword evidence="5" id="KW-0133">Cell shape</keyword>
<keyword evidence="5" id="KW-0573">Peptidoglycan synthesis</keyword>
<evidence type="ECO:0000256" key="4">
    <source>
        <dbReference type="ARBA" id="ARBA00023316"/>
    </source>
</evidence>
<dbReference type="GO" id="GO:0008716">
    <property type="term" value="F:D-alanine-D-alanine ligase activity"/>
    <property type="evidence" value="ECO:0007669"/>
    <property type="project" value="UniProtKB-UniRule"/>
</dbReference>
<dbReference type="InterPro" id="IPR013815">
    <property type="entry name" value="ATP_grasp_subdomain_1"/>
</dbReference>
<dbReference type="GO" id="GO:0071555">
    <property type="term" value="P:cell wall organization"/>
    <property type="evidence" value="ECO:0007669"/>
    <property type="project" value="UniProtKB-KW"/>
</dbReference>
<dbReference type="HAMAP" id="MF_00047">
    <property type="entry name" value="Dala_Dala_lig"/>
    <property type="match status" value="1"/>
</dbReference>
<dbReference type="Gene3D" id="3.40.50.20">
    <property type="match status" value="1"/>
</dbReference>
<sequence>MAPKHSKTPRQQTGGKTAAASKAKATASATTTTVASPTSTAATTSATAAGEVAKKARRTSHRSIREATPVTMDDVTSLASKATKRADKSILVICGGLSHERDVSISSGHRVQGFLEEAGWTVRVHDMDGSLLPYLTDESTRPDLVWPLLHGANGEDGSIRDVLEMAELPYIGSRAKASRTAWSKPIAKNVVRMAGLHTPHSVTLPESMFRELGVEPVIDMLLGSLGLPLFIKPTMGGSAMGCTMVTEQSQLTQALINCFAYGDVALIEQAVTGTEVSVSILEFDGHPLVLPPLEIWTPSGTYDFEARSTPGPTEFYVPARLDAKTTQAVSDAALTAHRALGLRDISRTDFIVDAQGQPQFLESNVAPGMTDTSLLPQSAQAAGYNLPELYTALVQSVLNQKRTD</sequence>
<comment type="similarity">
    <text evidence="1 5">Belongs to the D-alanine--D-alanine ligase family.</text>
</comment>
<keyword evidence="3 5" id="KW-0436">Ligase</keyword>
<dbReference type="PATRIC" id="fig|1684.4.peg.1727"/>
<evidence type="ECO:0000313" key="10">
    <source>
        <dbReference type="Proteomes" id="UP000033648"/>
    </source>
</evidence>
<dbReference type="InterPro" id="IPR011095">
    <property type="entry name" value="Dala_Dala_lig_C"/>
</dbReference>
<dbReference type="GO" id="GO:0005524">
    <property type="term" value="F:ATP binding"/>
    <property type="evidence" value="ECO:0007669"/>
    <property type="project" value="UniProtKB-UniRule"/>
</dbReference>
<dbReference type="EC" id="6.3.2.4" evidence="5"/>
<evidence type="ECO:0000256" key="5">
    <source>
        <dbReference type="HAMAP-Rule" id="MF_00047"/>
    </source>
</evidence>
<evidence type="ECO:0000256" key="1">
    <source>
        <dbReference type="ARBA" id="ARBA00010871"/>
    </source>
</evidence>
<dbReference type="InterPro" id="IPR016185">
    <property type="entry name" value="PreATP-grasp_dom_sf"/>
</dbReference>
<dbReference type="PANTHER" id="PTHR23132:SF23">
    <property type="entry name" value="D-ALANINE--D-ALANINE LIGASE B"/>
    <property type="match status" value="1"/>
</dbReference>
<evidence type="ECO:0000256" key="6">
    <source>
        <dbReference type="PROSITE-ProRule" id="PRU00409"/>
    </source>
</evidence>
<dbReference type="UniPathway" id="UPA00219"/>
<evidence type="ECO:0000256" key="3">
    <source>
        <dbReference type="ARBA" id="ARBA00022598"/>
    </source>
</evidence>
<dbReference type="Proteomes" id="UP000033648">
    <property type="component" value="Unassembled WGS sequence"/>
</dbReference>
<reference evidence="9 10" key="1">
    <citation type="submission" date="2014-12" db="EMBL/GenBank/DDBJ databases">
        <title>Comparative genomics of the lactic acid bacteria isolated from the honey bee gut.</title>
        <authorList>
            <person name="Ellegaard K.M."/>
            <person name="Tamarit D."/>
            <person name="Javelind E."/>
            <person name="Olofsson T."/>
            <person name="Andersson S.G."/>
            <person name="Vasquez A."/>
        </authorList>
    </citation>
    <scope>NUCLEOTIDE SEQUENCE [LARGE SCALE GENOMIC DNA]</scope>
    <source>
        <strain evidence="9 10">Bin2</strain>
    </source>
</reference>
<dbReference type="GO" id="GO:0008360">
    <property type="term" value="P:regulation of cell shape"/>
    <property type="evidence" value="ECO:0007669"/>
    <property type="project" value="UniProtKB-KW"/>
</dbReference>
<dbReference type="OrthoDB" id="9813261at2"/>
<evidence type="ECO:0000259" key="8">
    <source>
        <dbReference type="PROSITE" id="PS50975"/>
    </source>
</evidence>
<dbReference type="Gene3D" id="3.30.1490.20">
    <property type="entry name" value="ATP-grasp fold, A domain"/>
    <property type="match status" value="1"/>
</dbReference>
<organism evidence="9 10">
    <name type="scientific">Bifidobacterium asteroides</name>
    <dbReference type="NCBI Taxonomy" id="1684"/>
    <lineage>
        <taxon>Bacteria</taxon>
        <taxon>Bacillati</taxon>
        <taxon>Actinomycetota</taxon>
        <taxon>Actinomycetes</taxon>
        <taxon>Bifidobacteriales</taxon>
        <taxon>Bifidobacteriaceae</taxon>
        <taxon>Bifidobacterium</taxon>
    </lineage>
</organism>
<comment type="function">
    <text evidence="5">Cell wall formation.</text>
</comment>
<keyword evidence="6" id="KW-0547">Nucleotide-binding</keyword>